<accession>A0A9P3CU52</accession>
<evidence type="ECO:0000313" key="2">
    <source>
        <dbReference type="Proteomes" id="UP000825890"/>
    </source>
</evidence>
<dbReference type="OrthoDB" id="1022638at2759"/>
<evidence type="ECO:0000313" key="1">
    <source>
        <dbReference type="EMBL" id="GIZ47647.1"/>
    </source>
</evidence>
<name>A0A9P3CU52_9PEZI</name>
<reference evidence="1 2" key="1">
    <citation type="submission" date="2021-01" db="EMBL/GenBank/DDBJ databases">
        <title>Cercospora kikuchii MAFF 305040 whole genome shotgun sequence.</title>
        <authorList>
            <person name="Kashiwa T."/>
            <person name="Suzuki T."/>
        </authorList>
    </citation>
    <scope>NUCLEOTIDE SEQUENCE [LARGE SCALE GENOMIC DNA]</scope>
    <source>
        <strain evidence="1 2">MAFF 305040</strain>
    </source>
</reference>
<gene>
    <name evidence="1" type="ORF">CKM354_001073200</name>
</gene>
<evidence type="ECO:0008006" key="3">
    <source>
        <dbReference type="Google" id="ProtNLM"/>
    </source>
</evidence>
<dbReference type="GeneID" id="68296307"/>
<dbReference type="Proteomes" id="UP000825890">
    <property type="component" value="Unassembled WGS sequence"/>
</dbReference>
<organism evidence="1 2">
    <name type="scientific">Cercospora kikuchii</name>
    <dbReference type="NCBI Taxonomy" id="84275"/>
    <lineage>
        <taxon>Eukaryota</taxon>
        <taxon>Fungi</taxon>
        <taxon>Dikarya</taxon>
        <taxon>Ascomycota</taxon>
        <taxon>Pezizomycotina</taxon>
        <taxon>Dothideomycetes</taxon>
        <taxon>Dothideomycetidae</taxon>
        <taxon>Mycosphaerellales</taxon>
        <taxon>Mycosphaerellaceae</taxon>
        <taxon>Cercospora</taxon>
    </lineage>
</organism>
<protein>
    <recommendedName>
        <fullName evidence="3">BTB domain-containing protein</fullName>
    </recommendedName>
</protein>
<keyword evidence="2" id="KW-1185">Reference proteome</keyword>
<proteinExistence type="predicted"/>
<dbReference type="AlphaFoldDB" id="A0A9P3CU52"/>
<sequence>MAAGDRIIVPCDDDQKLENSIITLYVGEEAARYTIHGKILAERSYDQFDESILLVSGNERFVDLSNVTRPVCELYLHFIQLGSIPLWQDKATTEEQNALREEVAVTLIELYRVGKMLSDKHTMDKAVSGIIEVFNGFDRPMLAVMPGVACITRVYDTTEPGSKLRLLMVNMYVRKACWAETIGHLPKSFLADLASAALKRVDDLEKGELRFKPALVQCMYHEHAIGERCPSRTTRKRKYSAAADNSPVVIDLDEVPQLEVATPYADGEVSDFGMALASTGALTGRLTGSPTRSRRHGEVADTRTATLHGDIRGVETSRAISEDIPACEEQPDVFSPGRRNKSV</sequence>
<dbReference type="RefSeq" id="XP_044662134.1">
    <property type="nucleotide sequence ID" value="XM_044806199.1"/>
</dbReference>
<comment type="caution">
    <text evidence="1">The sequence shown here is derived from an EMBL/GenBank/DDBJ whole genome shotgun (WGS) entry which is preliminary data.</text>
</comment>
<dbReference type="EMBL" id="BOLY01000007">
    <property type="protein sequence ID" value="GIZ47647.1"/>
    <property type="molecule type" value="Genomic_DNA"/>
</dbReference>